<evidence type="ECO:0000313" key="2">
    <source>
        <dbReference type="Proteomes" id="UP000051789"/>
    </source>
</evidence>
<protein>
    <submittedName>
        <fullName evidence="1">Uncharacterized protein</fullName>
    </submittedName>
</protein>
<dbReference type="Proteomes" id="UP000051789">
    <property type="component" value="Unassembled WGS sequence"/>
</dbReference>
<evidence type="ECO:0000313" key="1">
    <source>
        <dbReference type="EMBL" id="KRM87289.1"/>
    </source>
</evidence>
<dbReference type="PATRIC" id="fig|1423810.4.peg.1486"/>
<name>A0A0R2CFS6_9LACO</name>
<accession>A0A0R2CFS6</accession>
<dbReference type="EMBL" id="AYZK01000003">
    <property type="protein sequence ID" value="KRM87289.1"/>
    <property type="molecule type" value="Genomic_DNA"/>
</dbReference>
<keyword evidence="2" id="KW-1185">Reference proteome</keyword>
<proteinExistence type="predicted"/>
<dbReference type="AlphaFoldDB" id="A0A0R2CFS6"/>
<comment type="caution">
    <text evidence="1">The sequence shown here is derived from an EMBL/GenBank/DDBJ whole genome shotgun (WGS) entry which is preliminary data.</text>
</comment>
<gene>
    <name evidence="1" type="ORF">FD19_GL001447</name>
</gene>
<reference evidence="1 2" key="1">
    <citation type="journal article" date="2015" name="Genome Announc.">
        <title>Expanding the biotechnology potential of lactobacilli through comparative genomics of 213 strains and associated genera.</title>
        <authorList>
            <person name="Sun Z."/>
            <person name="Harris H.M."/>
            <person name="McCann A."/>
            <person name="Guo C."/>
            <person name="Argimon S."/>
            <person name="Zhang W."/>
            <person name="Yang X."/>
            <person name="Jeffery I.B."/>
            <person name="Cooney J.C."/>
            <person name="Kagawa T.F."/>
            <person name="Liu W."/>
            <person name="Song Y."/>
            <person name="Salvetti E."/>
            <person name="Wrobel A."/>
            <person name="Rasinkangas P."/>
            <person name="Parkhill J."/>
            <person name="Rea M.C."/>
            <person name="O'Sullivan O."/>
            <person name="Ritari J."/>
            <person name="Douillard F.P."/>
            <person name="Paul Ross R."/>
            <person name="Yang R."/>
            <person name="Briner A.E."/>
            <person name="Felis G.E."/>
            <person name="de Vos W.M."/>
            <person name="Barrangou R."/>
            <person name="Klaenhammer T.R."/>
            <person name="Caufield P.W."/>
            <person name="Cui Y."/>
            <person name="Zhang H."/>
            <person name="O'Toole P.W."/>
        </authorList>
    </citation>
    <scope>NUCLEOTIDE SEQUENCE [LARGE SCALE GENOMIC DNA]</scope>
    <source>
        <strain evidence="1 2">DSM 22698</strain>
    </source>
</reference>
<dbReference type="STRING" id="1423810.FD19_GL001447"/>
<sequence>MLTLAPMPGFSGVLAAEQVQGINLVDQITSRTYDPDGYRFFNDVPVPTNTEIFMNEDGSISLIHEGIEIGKEFLYANTRRRAQDVRYHNLDGTMDYVEEYAFDGNRFSNLFYYNNELQEMVFYDNAGNARLRFFYYGGALNFITIEDPQTHKVQTKYNTQLDFYAHELAKIVGPQDTVTITYLGVELDAVAQSPAHNVLEMVESPLDDTGAVRGNLAGILQDEIPYIQEVRMTRADRDAVVAAGMSDRKITVIDD</sequence>
<organism evidence="1 2">
    <name type="scientific">Lacticaseibacillus thailandensis DSM 22698 = JCM 13996</name>
    <dbReference type="NCBI Taxonomy" id="1423810"/>
    <lineage>
        <taxon>Bacteria</taxon>
        <taxon>Bacillati</taxon>
        <taxon>Bacillota</taxon>
        <taxon>Bacilli</taxon>
        <taxon>Lactobacillales</taxon>
        <taxon>Lactobacillaceae</taxon>
        <taxon>Lacticaseibacillus</taxon>
    </lineage>
</organism>